<dbReference type="Pfam" id="PF12146">
    <property type="entry name" value="Hydrolase_4"/>
    <property type="match status" value="1"/>
</dbReference>
<dbReference type="Gene3D" id="3.40.50.1820">
    <property type="entry name" value="alpha/beta hydrolase"/>
    <property type="match status" value="1"/>
</dbReference>
<dbReference type="SUPFAM" id="SSF53474">
    <property type="entry name" value="alpha/beta-Hydrolases"/>
    <property type="match status" value="1"/>
</dbReference>
<evidence type="ECO:0000313" key="4">
    <source>
        <dbReference type="EMBL" id="MEK8128701.1"/>
    </source>
</evidence>
<dbReference type="InterPro" id="IPR022742">
    <property type="entry name" value="Hydrolase_4"/>
</dbReference>
<evidence type="ECO:0000256" key="1">
    <source>
        <dbReference type="SAM" id="MobiDB-lite"/>
    </source>
</evidence>
<evidence type="ECO:0000259" key="3">
    <source>
        <dbReference type="Pfam" id="PF12146"/>
    </source>
</evidence>
<feature type="domain" description="Serine aminopeptidase S33" evidence="3">
    <location>
        <begin position="82"/>
        <end position="140"/>
    </location>
</feature>
<name>A0ABU9DKD5_9BACL</name>
<reference evidence="4 5" key="1">
    <citation type="submission" date="2024-04" db="EMBL/GenBank/DDBJ databases">
        <title>draft genome sequnece of Paenibacillus filicis.</title>
        <authorList>
            <person name="Kim D.-U."/>
        </authorList>
    </citation>
    <scope>NUCLEOTIDE SEQUENCE [LARGE SCALE GENOMIC DNA]</scope>
    <source>
        <strain evidence="4 5">KACC14197</strain>
    </source>
</reference>
<proteinExistence type="predicted"/>
<keyword evidence="4" id="KW-0378">Hydrolase</keyword>
<feature type="signal peptide" evidence="2">
    <location>
        <begin position="1"/>
        <end position="27"/>
    </location>
</feature>
<feature type="chain" id="PRO_5047024750" evidence="2">
    <location>
        <begin position="28"/>
        <end position="172"/>
    </location>
</feature>
<gene>
    <name evidence="4" type="ORF">WMW72_12375</name>
</gene>
<dbReference type="Proteomes" id="UP001469365">
    <property type="component" value="Unassembled WGS sequence"/>
</dbReference>
<evidence type="ECO:0000256" key="2">
    <source>
        <dbReference type="SAM" id="SignalP"/>
    </source>
</evidence>
<sequence length="172" mass="18569">MKKIGKRLLIIVLSIVLIVLAGTIAYAATPLSTCQFPDRIVSDVTSDGVQSDPGKQPKDEHVQFVESGDHVRLAYRAYTPANPKAVVIFYHGSGANSAAGYQPIGEELSQAYGIATYLPDIRGHGMSGGPRGDAPSIDRSTRMSPASSRLHTSSSLLYLSFWAVIPLEPVWW</sequence>
<dbReference type="EMBL" id="JBBPCC010000007">
    <property type="protein sequence ID" value="MEK8128701.1"/>
    <property type="molecule type" value="Genomic_DNA"/>
</dbReference>
<keyword evidence="2" id="KW-0732">Signal</keyword>
<accession>A0ABU9DKD5</accession>
<organism evidence="4 5">
    <name type="scientific">Paenibacillus filicis</name>
    <dbReference type="NCBI Taxonomy" id="669464"/>
    <lineage>
        <taxon>Bacteria</taxon>
        <taxon>Bacillati</taxon>
        <taxon>Bacillota</taxon>
        <taxon>Bacilli</taxon>
        <taxon>Bacillales</taxon>
        <taxon>Paenibacillaceae</taxon>
        <taxon>Paenibacillus</taxon>
    </lineage>
</organism>
<evidence type="ECO:0000313" key="5">
    <source>
        <dbReference type="Proteomes" id="UP001469365"/>
    </source>
</evidence>
<protein>
    <submittedName>
        <fullName evidence="4">Alpha/beta hydrolase</fullName>
    </submittedName>
</protein>
<keyword evidence="5" id="KW-1185">Reference proteome</keyword>
<feature type="region of interest" description="Disordered" evidence="1">
    <location>
        <begin position="125"/>
        <end position="146"/>
    </location>
</feature>
<dbReference type="GO" id="GO:0016787">
    <property type="term" value="F:hydrolase activity"/>
    <property type="evidence" value="ECO:0007669"/>
    <property type="project" value="UniProtKB-KW"/>
</dbReference>
<comment type="caution">
    <text evidence="4">The sequence shown here is derived from an EMBL/GenBank/DDBJ whole genome shotgun (WGS) entry which is preliminary data.</text>
</comment>
<dbReference type="InterPro" id="IPR029058">
    <property type="entry name" value="AB_hydrolase_fold"/>
</dbReference>